<dbReference type="EMBL" id="BK015822">
    <property type="protein sequence ID" value="DAE26674.1"/>
    <property type="molecule type" value="Genomic_DNA"/>
</dbReference>
<evidence type="ECO:0000313" key="1">
    <source>
        <dbReference type="EMBL" id="DAE26674.1"/>
    </source>
</evidence>
<name>A0A8S5R6A0_9CAUD</name>
<sequence>MRHILFLLFSIFKCFKIQKYFFLTTPPSLCDILTKN</sequence>
<organism evidence="1">
    <name type="scientific">Myoviridae sp. ctBoB21</name>
    <dbReference type="NCBI Taxonomy" id="2827287"/>
    <lineage>
        <taxon>Viruses</taxon>
        <taxon>Duplodnaviria</taxon>
        <taxon>Heunggongvirae</taxon>
        <taxon>Uroviricota</taxon>
        <taxon>Caudoviricetes</taxon>
    </lineage>
</organism>
<reference evidence="1" key="1">
    <citation type="journal article" date="2021" name="Proc. Natl. Acad. Sci. U.S.A.">
        <title>A Catalog of Tens of Thousands of Viruses from Human Metagenomes Reveals Hidden Associations with Chronic Diseases.</title>
        <authorList>
            <person name="Tisza M.J."/>
            <person name="Buck C.B."/>
        </authorList>
    </citation>
    <scope>NUCLEOTIDE SEQUENCE</scope>
    <source>
        <strain evidence="1">CtBoB21</strain>
    </source>
</reference>
<accession>A0A8S5R6A0</accession>
<protein>
    <submittedName>
        <fullName evidence="1">Uncharacterized protein</fullName>
    </submittedName>
</protein>
<proteinExistence type="predicted"/>